<evidence type="ECO:0008006" key="2">
    <source>
        <dbReference type="Google" id="ProtNLM"/>
    </source>
</evidence>
<evidence type="ECO:0000313" key="1">
    <source>
        <dbReference type="EMBL" id="GAH15751.1"/>
    </source>
</evidence>
<name>X1D4R9_9ZZZZ</name>
<dbReference type="EMBL" id="BART01034224">
    <property type="protein sequence ID" value="GAH15751.1"/>
    <property type="molecule type" value="Genomic_DNA"/>
</dbReference>
<dbReference type="InterPro" id="IPR035437">
    <property type="entry name" value="SNase_OB-fold_sf"/>
</dbReference>
<dbReference type="SUPFAM" id="SSF50199">
    <property type="entry name" value="Staphylococcal nuclease"/>
    <property type="match status" value="1"/>
</dbReference>
<sequence>MPRGKVKRVIDGDTFELRSGERVHIAGLNAAELDERGGQQAKRHLQSKIPRGTEVGLSKPLAKSYGRIVRFIDVLP</sequence>
<protein>
    <recommendedName>
        <fullName evidence="2">TNase-like domain-containing protein</fullName>
    </recommendedName>
</protein>
<accession>X1D4R9</accession>
<dbReference type="Gene3D" id="2.40.50.90">
    <property type="match status" value="1"/>
</dbReference>
<gene>
    <name evidence="1" type="ORF">S01H4_58566</name>
</gene>
<reference evidence="1" key="1">
    <citation type="journal article" date="2014" name="Front. Microbiol.">
        <title>High frequency of phylogenetically diverse reductive dehalogenase-homologous genes in deep subseafloor sedimentary metagenomes.</title>
        <authorList>
            <person name="Kawai M."/>
            <person name="Futagami T."/>
            <person name="Toyoda A."/>
            <person name="Takaki Y."/>
            <person name="Nishi S."/>
            <person name="Hori S."/>
            <person name="Arai W."/>
            <person name="Tsubouchi T."/>
            <person name="Morono Y."/>
            <person name="Uchiyama I."/>
            <person name="Ito T."/>
            <person name="Fujiyama A."/>
            <person name="Inagaki F."/>
            <person name="Takami H."/>
        </authorList>
    </citation>
    <scope>NUCLEOTIDE SEQUENCE</scope>
    <source>
        <strain evidence="1">Expedition CK06-06</strain>
    </source>
</reference>
<dbReference type="AlphaFoldDB" id="X1D4R9"/>
<comment type="caution">
    <text evidence="1">The sequence shown here is derived from an EMBL/GenBank/DDBJ whole genome shotgun (WGS) entry which is preliminary data.</text>
</comment>
<organism evidence="1">
    <name type="scientific">marine sediment metagenome</name>
    <dbReference type="NCBI Taxonomy" id="412755"/>
    <lineage>
        <taxon>unclassified sequences</taxon>
        <taxon>metagenomes</taxon>
        <taxon>ecological metagenomes</taxon>
    </lineage>
</organism>
<proteinExistence type="predicted"/>